<keyword evidence="6" id="KW-1185">Reference proteome</keyword>
<keyword evidence="2" id="KW-0802">TPR repeat</keyword>
<dbReference type="Gene3D" id="2.60.120.1130">
    <property type="match status" value="1"/>
</dbReference>
<feature type="domain" description="DUF3857" evidence="4">
    <location>
        <begin position="691"/>
        <end position="835"/>
    </location>
</feature>
<evidence type="ECO:0000313" key="6">
    <source>
        <dbReference type="Proteomes" id="UP000198984"/>
    </source>
</evidence>
<dbReference type="OrthoDB" id="98874at2"/>
<keyword evidence="1" id="KW-0677">Repeat</keyword>
<protein>
    <submittedName>
        <fullName evidence="5">Transglutaminase-like superfamily protein</fullName>
    </submittedName>
</protein>
<dbReference type="Gene3D" id="3.10.620.30">
    <property type="match status" value="1"/>
</dbReference>
<dbReference type="Pfam" id="PF01841">
    <property type="entry name" value="Transglut_core"/>
    <property type="match status" value="1"/>
</dbReference>
<dbReference type="InterPro" id="IPR011990">
    <property type="entry name" value="TPR-like_helical_dom_sf"/>
</dbReference>
<dbReference type="Pfam" id="PF14559">
    <property type="entry name" value="TPR_19"/>
    <property type="match status" value="1"/>
</dbReference>
<dbReference type="Proteomes" id="UP000198984">
    <property type="component" value="Unassembled WGS sequence"/>
</dbReference>
<dbReference type="RefSeq" id="WP_089920345.1">
    <property type="nucleotide sequence ID" value="NZ_FOBB01000011.1"/>
</dbReference>
<accession>A0A1H8HXY2</accession>
<evidence type="ECO:0000256" key="1">
    <source>
        <dbReference type="ARBA" id="ARBA00022737"/>
    </source>
</evidence>
<evidence type="ECO:0000259" key="3">
    <source>
        <dbReference type="Pfam" id="PF01841"/>
    </source>
</evidence>
<reference evidence="5 6" key="1">
    <citation type="submission" date="2016-10" db="EMBL/GenBank/DDBJ databases">
        <authorList>
            <person name="de Groot N.N."/>
        </authorList>
    </citation>
    <scope>NUCLEOTIDE SEQUENCE [LARGE SCALE GENOMIC DNA]</scope>
    <source>
        <strain evidence="5 6">DSM 21039</strain>
    </source>
</reference>
<dbReference type="SUPFAM" id="SSF48452">
    <property type="entry name" value="TPR-like"/>
    <property type="match status" value="2"/>
</dbReference>
<dbReference type="InterPro" id="IPR038765">
    <property type="entry name" value="Papain-like_cys_pep_sf"/>
</dbReference>
<dbReference type="Pfam" id="PF12969">
    <property type="entry name" value="DUF3857"/>
    <property type="match status" value="1"/>
</dbReference>
<name>A0A1H8HXY2_9BACT</name>
<dbReference type="AlphaFoldDB" id="A0A1H8HXY2"/>
<dbReference type="PANTHER" id="PTHR44943">
    <property type="entry name" value="CELLULOSE SYNTHASE OPERON PROTEIN C"/>
    <property type="match status" value="1"/>
</dbReference>
<dbReference type="STRING" id="573321.SAMN04488505_111195"/>
<gene>
    <name evidence="5" type="ORF">SAMN04488505_111195</name>
</gene>
<evidence type="ECO:0000259" key="4">
    <source>
        <dbReference type="Pfam" id="PF12969"/>
    </source>
</evidence>
<dbReference type="EMBL" id="FOBB01000011">
    <property type="protein sequence ID" value="SEN61270.1"/>
    <property type="molecule type" value="Genomic_DNA"/>
</dbReference>
<evidence type="ECO:0000313" key="5">
    <source>
        <dbReference type="EMBL" id="SEN61270.1"/>
    </source>
</evidence>
<dbReference type="Gene3D" id="1.25.40.10">
    <property type="entry name" value="Tetratricopeptide repeat domain"/>
    <property type="match status" value="1"/>
</dbReference>
<evidence type="ECO:0000256" key="2">
    <source>
        <dbReference type="ARBA" id="ARBA00022803"/>
    </source>
</evidence>
<dbReference type="Gene3D" id="2.60.40.3140">
    <property type="match status" value="1"/>
</dbReference>
<dbReference type="InterPro" id="IPR002931">
    <property type="entry name" value="Transglutaminase-like"/>
</dbReference>
<proteinExistence type="predicted"/>
<sequence>MKFFLRNVGAALLLLLPITLLAGDYEKAWDALHRNDKQPAREFLLKAIKNNVNRDNAVATLILLETYDGIGTSYLERYPDPLDQWSQPGPYAYAFWFNYAVLGEYGKKSGKQLANLERLATDTTFNGSLRAAANYFKGYHLFFCQQQQQSRAMYPKMGALEDWQCVGPFDNISRSGFNKEYGPLKQPATGKGFTSYNNAEVDWFTPLHGTGQGWIFVGASFPATDAVGYAQTFVLSDREQDAVLALGGNGALKVWMNDKLLLAEEEERATELDAFKARCHLRKGYNRVLVQIGFTHGNNLPNFIVRLTDDQYNPLRNISSTSVLQTYQADTTTAAPQTIMHFAEDFFRRRMTQYPQDPAYAFLLSKVYVRNQEYDKAKAIMHDLYKKYPNNPIVLNQYGECLSTKYDATELQELQENIKQQDPDNYWVLYSKTNKLEEEKKFQEELEIVNEMIAQQGETQLTRLKRIGIYANLERMDSTVYLLKDAYERYADKEDVILVMYYYYKKLMKDPAAALEVMEKFSEHNYSYKVTKAMAEEYFEQNKADKGIAVLKAIIASAPYDTDTYDPLAVYFFSRQQYDSAIYYMNEAHGISPYYHKIMGDIASCYMQQNNKQQALAYYKKALSQYAGGSNYRRKIRELENKPDIFSYFPKLDNYGEINKALKQPRDTVQPYYFIFDEKNVVLYPEGANEQMISTAVYINNKNGIDSWKEISVPYNSVYQDVTILKAEVIKANGAHVPAETYENSIVFTRLETGDAIYYNYKLSSFGIGRLGREYWDKYYFTASVPTGMARYNMLVADQLHINYVFRNNEAVKPVESKHENFHLYTWEMKNVPAYKKESYMPNLDDIGQVLHISTVKSWDVIAEWYSDLTREQCQEDFDLNAAFKEIFPDGAGQLNDWQKARSIYEYIEQRIAYSSISFRQGAYIPQRASKTLSTRLGDCKDLSALFVSLARKAGLDANLMLVSTRRNGRHSMVLPSMEFNHCVARFKADNEYHYLELTDNQLPFNALPQSLVAAQVLNIPFNYKGSEKIELLPEDDKHKTVVLRKTKVVINDTDQQVVTSSRRSGELASLMRGHYAHKTKEEVSEGLTSSLSSQSKNPVVLDQYTFNNLDNLQDTVSQELHYTIKNDVINVGDFSMIKPVFVDVVATADIFSADARQYPFEYWNYENTDQYVTDIDVEIPAGKAFDQVPADVEAGFNNMSYHLTYKKSAPNKLSIRRSFATNRNQLIEATDMGNMKDFFTKIMNAEQKYISFK</sequence>
<dbReference type="InterPro" id="IPR051685">
    <property type="entry name" value="Ycf3/AcsC/BcsC/TPR_MFPF"/>
</dbReference>
<feature type="domain" description="Transglutaminase-like" evidence="3">
    <location>
        <begin position="893"/>
        <end position="989"/>
    </location>
</feature>
<dbReference type="PANTHER" id="PTHR44943:SF4">
    <property type="entry name" value="TPR REPEAT-CONTAINING PROTEIN MJ0798"/>
    <property type="match status" value="1"/>
</dbReference>
<organism evidence="5 6">
    <name type="scientific">Chitinophaga rupis</name>
    <dbReference type="NCBI Taxonomy" id="573321"/>
    <lineage>
        <taxon>Bacteria</taxon>
        <taxon>Pseudomonadati</taxon>
        <taxon>Bacteroidota</taxon>
        <taxon>Chitinophagia</taxon>
        <taxon>Chitinophagales</taxon>
        <taxon>Chitinophagaceae</taxon>
        <taxon>Chitinophaga</taxon>
    </lineage>
</organism>
<dbReference type="SUPFAM" id="SSF54001">
    <property type="entry name" value="Cysteine proteinases"/>
    <property type="match status" value="1"/>
</dbReference>
<dbReference type="InterPro" id="IPR024618">
    <property type="entry name" value="DUF3857"/>
</dbReference>